<comment type="caution">
    <text evidence="1">The sequence shown here is derived from an EMBL/GenBank/DDBJ whole genome shotgun (WGS) entry which is preliminary data.</text>
</comment>
<evidence type="ECO:0000313" key="2">
    <source>
        <dbReference type="Proteomes" id="UP000267536"/>
    </source>
</evidence>
<reference evidence="1 2" key="1">
    <citation type="submission" date="2018-11" db="EMBL/GenBank/DDBJ databases">
        <title>Draft genome sequence of Gordonia sp. RS15-1S isolated from rice stems.</title>
        <authorList>
            <person name="Muangham S."/>
        </authorList>
    </citation>
    <scope>NUCLEOTIDE SEQUENCE [LARGE SCALE GENOMIC DNA]</scope>
    <source>
        <strain evidence="1 2">RS15-1S</strain>
    </source>
</reference>
<dbReference type="AlphaFoldDB" id="A0A3N4HG99"/>
<keyword evidence="2" id="KW-1185">Reference proteome</keyword>
<accession>A0A3N4HG99</accession>
<name>A0A3N4HG99_9ACTN</name>
<evidence type="ECO:0000313" key="1">
    <source>
        <dbReference type="EMBL" id="RPA66134.1"/>
    </source>
</evidence>
<gene>
    <name evidence="1" type="ORF">EF294_00650</name>
</gene>
<protein>
    <submittedName>
        <fullName evidence="1">Uncharacterized protein</fullName>
    </submittedName>
</protein>
<dbReference type="Proteomes" id="UP000267536">
    <property type="component" value="Unassembled WGS sequence"/>
</dbReference>
<organism evidence="1 2">
    <name type="scientific">Gordonia oryzae</name>
    <dbReference type="NCBI Taxonomy" id="2487349"/>
    <lineage>
        <taxon>Bacteria</taxon>
        <taxon>Bacillati</taxon>
        <taxon>Actinomycetota</taxon>
        <taxon>Actinomycetes</taxon>
        <taxon>Mycobacteriales</taxon>
        <taxon>Gordoniaceae</taxon>
        <taxon>Gordonia</taxon>
    </lineage>
</organism>
<dbReference type="EMBL" id="RKMH01000001">
    <property type="protein sequence ID" value="RPA66134.1"/>
    <property type="molecule type" value="Genomic_DNA"/>
</dbReference>
<sequence length="63" mass="6525">MRASDVVGDLDDVGRVGAVLRRSAAPTGPVGRHCTVDPEHRLTGQAAHLSAHVTTRPSGSIGR</sequence>
<proteinExistence type="predicted"/>